<gene>
    <name evidence="3" type="ORF">IW261DRAFT_1510630</name>
</gene>
<feature type="transmembrane region" description="Helical" evidence="1">
    <location>
        <begin position="50"/>
        <end position="74"/>
    </location>
</feature>
<keyword evidence="1" id="KW-0812">Transmembrane</keyword>
<comment type="caution">
    <text evidence="3">The sequence shown here is derived from an EMBL/GenBank/DDBJ whole genome shotgun (WGS) entry which is preliminary data.</text>
</comment>
<feature type="transmembrane region" description="Helical" evidence="1">
    <location>
        <begin position="206"/>
        <end position="227"/>
    </location>
</feature>
<accession>A0AA39NU80</accession>
<feature type="transmembrane region" description="Helical" evidence="1">
    <location>
        <begin position="165"/>
        <end position="185"/>
    </location>
</feature>
<feature type="transmembrane region" description="Helical" evidence="1">
    <location>
        <begin position="124"/>
        <end position="145"/>
    </location>
</feature>
<dbReference type="PANTHER" id="PTHR40465:SF1">
    <property type="entry name" value="DUF6534 DOMAIN-CONTAINING PROTEIN"/>
    <property type="match status" value="1"/>
</dbReference>
<sequence>MLSQALPSISDTLGAFYIGATIAAVLYGVTVLQIFIYYRRYTSDWWVYRYSVGILWALDSAHVALSVYTVYFFLIYFFGDLNGALQYHSWSQKLYSFLNDLLIVYIQGLYALRLWQLGRNFHQTLVCFILFTVMASFGTGIYVAYDTYTTPNFVSASSIKTSVPVFFSTTAAADLIIAIPMFYYLRKSRAVIHVPSTANVLLRLMRLVLMSGLATSVCSLLCVIFYFMWPKSLIFIGIQLNLSKLYMNSLLAMLNSRSRHDSTDRATRSEVISLPIVLHIAPHSSGGDGRETDISSIPLPDIASVNNKLAPSEVDLGSQV</sequence>
<dbReference type="PANTHER" id="PTHR40465">
    <property type="entry name" value="CHROMOSOME 1, WHOLE GENOME SHOTGUN SEQUENCE"/>
    <property type="match status" value="1"/>
</dbReference>
<feature type="transmembrane region" description="Helical" evidence="1">
    <location>
        <begin position="15"/>
        <end position="38"/>
    </location>
</feature>
<proteinExistence type="predicted"/>
<name>A0AA39NU80_9AGAR</name>
<dbReference type="AlphaFoldDB" id="A0AA39NU80"/>
<evidence type="ECO:0000256" key="1">
    <source>
        <dbReference type="SAM" id="Phobius"/>
    </source>
</evidence>
<feature type="transmembrane region" description="Helical" evidence="1">
    <location>
        <begin position="94"/>
        <end position="112"/>
    </location>
</feature>
<keyword evidence="1" id="KW-0472">Membrane</keyword>
<dbReference type="InterPro" id="IPR045339">
    <property type="entry name" value="DUF6534"/>
</dbReference>
<feature type="domain" description="DUF6534" evidence="2">
    <location>
        <begin position="170"/>
        <end position="258"/>
    </location>
</feature>
<organism evidence="3 4">
    <name type="scientific">Armillaria novae-zelandiae</name>
    <dbReference type="NCBI Taxonomy" id="153914"/>
    <lineage>
        <taxon>Eukaryota</taxon>
        <taxon>Fungi</taxon>
        <taxon>Dikarya</taxon>
        <taxon>Basidiomycota</taxon>
        <taxon>Agaricomycotina</taxon>
        <taxon>Agaricomycetes</taxon>
        <taxon>Agaricomycetidae</taxon>
        <taxon>Agaricales</taxon>
        <taxon>Marasmiineae</taxon>
        <taxon>Physalacriaceae</taxon>
        <taxon>Armillaria</taxon>
    </lineage>
</organism>
<evidence type="ECO:0000313" key="4">
    <source>
        <dbReference type="Proteomes" id="UP001175227"/>
    </source>
</evidence>
<dbReference type="Pfam" id="PF20152">
    <property type="entry name" value="DUF6534"/>
    <property type="match status" value="1"/>
</dbReference>
<dbReference type="EMBL" id="JAUEPR010000046">
    <property type="protein sequence ID" value="KAK0471861.1"/>
    <property type="molecule type" value="Genomic_DNA"/>
</dbReference>
<evidence type="ECO:0000313" key="3">
    <source>
        <dbReference type="EMBL" id="KAK0471861.1"/>
    </source>
</evidence>
<keyword evidence="4" id="KW-1185">Reference proteome</keyword>
<protein>
    <recommendedName>
        <fullName evidence="2">DUF6534 domain-containing protein</fullName>
    </recommendedName>
</protein>
<keyword evidence="1" id="KW-1133">Transmembrane helix</keyword>
<reference evidence="3" key="1">
    <citation type="submission" date="2023-06" db="EMBL/GenBank/DDBJ databases">
        <authorList>
            <consortium name="Lawrence Berkeley National Laboratory"/>
            <person name="Ahrendt S."/>
            <person name="Sahu N."/>
            <person name="Indic B."/>
            <person name="Wong-Bajracharya J."/>
            <person name="Merenyi Z."/>
            <person name="Ke H.-M."/>
            <person name="Monk M."/>
            <person name="Kocsube S."/>
            <person name="Drula E."/>
            <person name="Lipzen A."/>
            <person name="Balint B."/>
            <person name="Henrissat B."/>
            <person name="Andreopoulos B."/>
            <person name="Martin F.M."/>
            <person name="Harder C.B."/>
            <person name="Rigling D."/>
            <person name="Ford K.L."/>
            <person name="Foster G.D."/>
            <person name="Pangilinan J."/>
            <person name="Papanicolaou A."/>
            <person name="Barry K."/>
            <person name="LaButti K."/>
            <person name="Viragh M."/>
            <person name="Koriabine M."/>
            <person name="Yan M."/>
            <person name="Riley R."/>
            <person name="Champramary S."/>
            <person name="Plett K.L."/>
            <person name="Tsai I.J."/>
            <person name="Slot J."/>
            <person name="Sipos G."/>
            <person name="Plett J."/>
            <person name="Nagy L.G."/>
            <person name="Grigoriev I.V."/>
        </authorList>
    </citation>
    <scope>NUCLEOTIDE SEQUENCE</scope>
    <source>
        <strain evidence="3">ICMP 16352</strain>
    </source>
</reference>
<evidence type="ECO:0000259" key="2">
    <source>
        <dbReference type="Pfam" id="PF20152"/>
    </source>
</evidence>
<dbReference type="Proteomes" id="UP001175227">
    <property type="component" value="Unassembled WGS sequence"/>
</dbReference>